<gene>
    <name evidence="1" type="ORF">MAR_018285</name>
</gene>
<organism evidence="1 2">
    <name type="scientific">Mya arenaria</name>
    <name type="common">Soft-shell clam</name>
    <dbReference type="NCBI Taxonomy" id="6604"/>
    <lineage>
        <taxon>Eukaryota</taxon>
        <taxon>Metazoa</taxon>
        <taxon>Spiralia</taxon>
        <taxon>Lophotrochozoa</taxon>
        <taxon>Mollusca</taxon>
        <taxon>Bivalvia</taxon>
        <taxon>Autobranchia</taxon>
        <taxon>Heteroconchia</taxon>
        <taxon>Euheterodonta</taxon>
        <taxon>Imparidentia</taxon>
        <taxon>Neoheterodontei</taxon>
        <taxon>Myida</taxon>
        <taxon>Myoidea</taxon>
        <taxon>Myidae</taxon>
        <taxon>Mya</taxon>
    </lineage>
</organism>
<dbReference type="PANTHER" id="PTHR40202">
    <property type="match status" value="1"/>
</dbReference>
<accession>A0ABY7EHA6</accession>
<keyword evidence="2" id="KW-1185">Reference proteome</keyword>
<dbReference type="Proteomes" id="UP001164746">
    <property type="component" value="Chromosome 6"/>
</dbReference>
<dbReference type="Gene3D" id="1.10.3210.10">
    <property type="entry name" value="Hypothetical protein af1432"/>
    <property type="match status" value="1"/>
</dbReference>
<protein>
    <submittedName>
        <fullName evidence="1">PHNZ-like protein</fullName>
    </submittedName>
</protein>
<evidence type="ECO:0000313" key="1">
    <source>
        <dbReference type="EMBL" id="WAR08327.1"/>
    </source>
</evidence>
<proteinExistence type="predicted"/>
<name>A0ABY7EHA6_MYAAR</name>
<dbReference type="InterPro" id="IPR052567">
    <property type="entry name" value="OP_Dioxygenase"/>
</dbReference>
<reference evidence="1" key="1">
    <citation type="submission" date="2022-11" db="EMBL/GenBank/DDBJ databases">
        <title>Centuries of genome instability and evolution in soft-shell clam transmissible cancer (bioRxiv).</title>
        <authorList>
            <person name="Hart S.F.M."/>
            <person name="Yonemitsu M.A."/>
            <person name="Giersch R.M."/>
            <person name="Beal B.F."/>
            <person name="Arriagada G."/>
            <person name="Davis B.W."/>
            <person name="Ostrander E.A."/>
            <person name="Goff S.P."/>
            <person name="Metzger M.J."/>
        </authorList>
    </citation>
    <scope>NUCLEOTIDE SEQUENCE</scope>
    <source>
        <strain evidence="1">MELC-2E11</strain>
        <tissue evidence="1">Siphon/mantle</tissue>
    </source>
</reference>
<evidence type="ECO:0000313" key="2">
    <source>
        <dbReference type="Proteomes" id="UP001164746"/>
    </source>
</evidence>
<sequence length="122" mass="13853">MITGGVNIGTQKHDIIGGEYLRHKGFPDLVCDIVAGHVKAKRYLVLIEDGYYENLSDASKKTLVHQGGTMSAKEANEFESSDTFDAIIRMRRWDELAKDTNVVHQPLYKYRHLCENVLSKNK</sequence>
<dbReference type="PANTHER" id="PTHR40202:SF1">
    <property type="entry name" value="HD DOMAIN-CONTAINING PROTEIN"/>
    <property type="match status" value="1"/>
</dbReference>
<dbReference type="EMBL" id="CP111017">
    <property type="protein sequence ID" value="WAR08327.1"/>
    <property type="molecule type" value="Genomic_DNA"/>
</dbReference>